<dbReference type="Pfam" id="PF13515">
    <property type="entry name" value="FUSC_2"/>
    <property type="match status" value="1"/>
</dbReference>
<keyword evidence="2 6" id="KW-0812">Transmembrane</keyword>
<evidence type="ECO:0000256" key="3">
    <source>
        <dbReference type="ARBA" id="ARBA00022989"/>
    </source>
</evidence>
<evidence type="ECO:0000256" key="2">
    <source>
        <dbReference type="ARBA" id="ARBA00022692"/>
    </source>
</evidence>
<feature type="compositionally biased region" description="Basic and acidic residues" evidence="5">
    <location>
        <begin position="24"/>
        <end position="47"/>
    </location>
</feature>
<dbReference type="PANTHER" id="PTHR47804:SF1">
    <property type="entry name" value="DUF2421 DOMAIN-CONTAINING PROTEIN"/>
    <property type="match status" value="1"/>
</dbReference>
<dbReference type="InterPro" id="IPR052430">
    <property type="entry name" value="IVT-Associated"/>
</dbReference>
<dbReference type="Proteomes" id="UP000327118">
    <property type="component" value="Unassembled WGS sequence"/>
</dbReference>
<dbReference type="AlphaFoldDB" id="A0A5N6YW74"/>
<proteinExistence type="predicted"/>
<feature type="compositionally biased region" description="Pro residues" evidence="5">
    <location>
        <begin position="1"/>
        <end position="17"/>
    </location>
</feature>
<protein>
    <submittedName>
        <fullName evidence="8">Fusaric acid resistance protein-like-domain-containing protein</fullName>
    </submittedName>
</protein>
<accession>A0A5N6YW74</accession>
<organism evidence="8 9">
    <name type="scientific">Aspergillus coremiiformis</name>
    <dbReference type="NCBI Taxonomy" id="138285"/>
    <lineage>
        <taxon>Eukaryota</taxon>
        <taxon>Fungi</taxon>
        <taxon>Dikarya</taxon>
        <taxon>Ascomycota</taxon>
        <taxon>Pezizomycotina</taxon>
        <taxon>Eurotiomycetes</taxon>
        <taxon>Eurotiomycetidae</taxon>
        <taxon>Eurotiales</taxon>
        <taxon>Aspergillaceae</taxon>
        <taxon>Aspergillus</taxon>
        <taxon>Aspergillus subgen. Circumdati</taxon>
    </lineage>
</organism>
<dbReference type="PANTHER" id="PTHR47804">
    <property type="entry name" value="60S RIBOSOMAL PROTEIN L19"/>
    <property type="match status" value="1"/>
</dbReference>
<feature type="transmembrane region" description="Helical" evidence="6">
    <location>
        <begin position="662"/>
        <end position="682"/>
    </location>
</feature>
<feature type="transmembrane region" description="Helical" evidence="6">
    <location>
        <begin position="779"/>
        <end position="802"/>
    </location>
</feature>
<feature type="transmembrane region" description="Helical" evidence="6">
    <location>
        <begin position="739"/>
        <end position="759"/>
    </location>
</feature>
<evidence type="ECO:0000259" key="7">
    <source>
        <dbReference type="Pfam" id="PF13515"/>
    </source>
</evidence>
<feature type="transmembrane region" description="Helical" evidence="6">
    <location>
        <begin position="714"/>
        <end position="732"/>
    </location>
</feature>
<sequence length="1021" mass="113933">MPPSAPSWDSGPPPRPEAPFLFTDRQHNQNERDISHSEIRSHNRNEQEPFLNDFNTERPSPVARRATDWSYLWCRIRQFLTSDDGIGVFKCSLAYFLGSLATLVPAVSALLGPQEGKHIVATITVYFHPARSKGSMYKALVCACLAFLYAAFVSLTSMYVTIIFQRLHMIEMGHALVLILFIGVGFGLLGWTKQKMGDPLVNVACSLASLTSIIVLTKEGAVQRGDVSLDKVSQVLLMLLMGIGATVTVSFLVLPVSASKKLRSNLTLLNESAATMQSIITEAFLQRAEQDLQGRVFMSSSADLKKAHQQLDKLLQETRFEYYVAGTEKELIFEEQLVRWARDITHNLGALHSSALLAFETLRQPKFINYCSEPSEADSITPAPIDRPGEGLPTDASLPQLLDARILEEYSPASIPPVASAVTADKHKVPDQTLVAEIFDYFINQIGPSMRSLGHTLTNISAEALSTLAPDKKPFLDPRVHVALSRAIEEYQKAQVEVFSHLHQDKEKMHIQTPKGDACFDEAAAICAYFSHSLLKFSEQLKGLLSILHNLQAADDLPRKRSWKWMHFWHLHHPSSYNGRYLNPVSSGHSFMEEDIGQPMEMLEPLERQPRVRSIRLVIDCCIQRCRDFFGQDETKFAVKVGAGALLYALPSFVSFTRPFYLYWKGEWGLVSYMLVCSMTIGASNTTGYARFLGTLVGALCSITVWYVAGSNALGLACLGFFMATWTFYISLFKGQGPLGRFIMLTYNLSVLYTFSLSQSDGNNGPNKGKREGLDITKITLHRVGAVLSGCIWGIIITRSIWPISARRKLRTTLKIVWLRLGRIWESDPLTKRLTSPGASTLYMAPNEQLRTEDLLSDLESLRSSARYEFELNAPFPDATYGRIIQHTRSIVNALHALDLQLLSIGPPSPQEASILRHTQRERQTLSTHINHLLQVLTTSITLGRPPDNINIPKVRLARDQLLASLFIHHREEGSSGSILEDGYSLLYAYVLVNDQIINKMADIMADVGRLLTDVGGNITD</sequence>
<feature type="transmembrane region" description="Helical" evidence="6">
    <location>
        <begin position="199"/>
        <end position="216"/>
    </location>
</feature>
<feature type="transmembrane region" description="Helical" evidence="6">
    <location>
        <begin position="637"/>
        <end position="656"/>
    </location>
</feature>
<feature type="transmembrane region" description="Helical" evidence="6">
    <location>
        <begin position="172"/>
        <end position="192"/>
    </location>
</feature>
<keyword evidence="9" id="KW-1185">Reference proteome</keyword>
<evidence type="ECO:0000256" key="1">
    <source>
        <dbReference type="ARBA" id="ARBA00004141"/>
    </source>
</evidence>
<feature type="transmembrane region" description="Helical" evidence="6">
    <location>
        <begin position="139"/>
        <end position="160"/>
    </location>
</feature>
<evidence type="ECO:0000313" key="8">
    <source>
        <dbReference type="EMBL" id="KAE8349183.1"/>
    </source>
</evidence>
<keyword evidence="3 6" id="KW-1133">Transmembrane helix</keyword>
<feature type="region of interest" description="Disordered" evidence="5">
    <location>
        <begin position="1"/>
        <end position="57"/>
    </location>
</feature>
<evidence type="ECO:0000256" key="5">
    <source>
        <dbReference type="SAM" id="MobiDB-lite"/>
    </source>
</evidence>
<comment type="subcellular location">
    <subcellularLocation>
        <location evidence="1">Membrane</location>
        <topology evidence="1">Multi-pass membrane protein</topology>
    </subcellularLocation>
</comment>
<gene>
    <name evidence="8" type="ORF">BDV28DRAFT_141723</name>
</gene>
<dbReference type="InterPro" id="IPR049453">
    <property type="entry name" value="Memb_transporter_dom"/>
</dbReference>
<feature type="domain" description="Integral membrane bound transporter" evidence="7">
    <location>
        <begin position="655"/>
        <end position="797"/>
    </location>
</feature>
<evidence type="ECO:0000313" key="9">
    <source>
        <dbReference type="Proteomes" id="UP000327118"/>
    </source>
</evidence>
<name>A0A5N6YW74_9EURO</name>
<dbReference type="GO" id="GO:0016020">
    <property type="term" value="C:membrane"/>
    <property type="evidence" value="ECO:0007669"/>
    <property type="project" value="UniProtKB-SubCell"/>
</dbReference>
<evidence type="ECO:0000256" key="4">
    <source>
        <dbReference type="ARBA" id="ARBA00023136"/>
    </source>
</evidence>
<dbReference type="EMBL" id="ML739335">
    <property type="protein sequence ID" value="KAE8349183.1"/>
    <property type="molecule type" value="Genomic_DNA"/>
</dbReference>
<evidence type="ECO:0000256" key="6">
    <source>
        <dbReference type="SAM" id="Phobius"/>
    </source>
</evidence>
<feature type="transmembrane region" description="Helical" evidence="6">
    <location>
        <begin position="236"/>
        <end position="256"/>
    </location>
</feature>
<dbReference type="OrthoDB" id="68611at2759"/>
<reference evidence="9" key="1">
    <citation type="submission" date="2019-04" db="EMBL/GenBank/DDBJ databases">
        <title>Friends and foes A comparative genomics studyof 23 Aspergillus species from section Flavi.</title>
        <authorList>
            <consortium name="DOE Joint Genome Institute"/>
            <person name="Kjaerbolling I."/>
            <person name="Vesth T."/>
            <person name="Frisvad J.C."/>
            <person name="Nybo J.L."/>
            <person name="Theobald S."/>
            <person name="Kildgaard S."/>
            <person name="Isbrandt T."/>
            <person name="Kuo A."/>
            <person name="Sato A."/>
            <person name="Lyhne E.K."/>
            <person name="Kogle M.E."/>
            <person name="Wiebenga A."/>
            <person name="Kun R.S."/>
            <person name="Lubbers R.J."/>
            <person name="Makela M.R."/>
            <person name="Barry K."/>
            <person name="Chovatia M."/>
            <person name="Clum A."/>
            <person name="Daum C."/>
            <person name="Haridas S."/>
            <person name="He G."/>
            <person name="LaButti K."/>
            <person name="Lipzen A."/>
            <person name="Mondo S."/>
            <person name="Riley R."/>
            <person name="Salamov A."/>
            <person name="Simmons B.A."/>
            <person name="Magnuson J.K."/>
            <person name="Henrissat B."/>
            <person name="Mortensen U.H."/>
            <person name="Larsen T.O."/>
            <person name="Devries R.P."/>
            <person name="Grigoriev I.V."/>
            <person name="Machida M."/>
            <person name="Baker S.E."/>
            <person name="Andersen M.R."/>
        </authorList>
    </citation>
    <scope>NUCLEOTIDE SEQUENCE [LARGE SCALE GENOMIC DNA]</scope>
    <source>
        <strain evidence="9">CBS 553.77</strain>
    </source>
</reference>
<keyword evidence="4 6" id="KW-0472">Membrane</keyword>